<reference evidence="1" key="2">
    <citation type="journal article" date="2015" name="Data Brief">
        <title>Shoot transcriptome of the giant reed, Arundo donax.</title>
        <authorList>
            <person name="Barrero R.A."/>
            <person name="Guerrero F.D."/>
            <person name="Moolhuijzen P."/>
            <person name="Goolsby J.A."/>
            <person name="Tidwell J."/>
            <person name="Bellgard S.E."/>
            <person name="Bellgard M.I."/>
        </authorList>
    </citation>
    <scope>NUCLEOTIDE SEQUENCE</scope>
    <source>
        <tissue evidence="1">Shoot tissue taken approximately 20 cm above the soil surface</tissue>
    </source>
</reference>
<protein>
    <submittedName>
        <fullName evidence="1">Uncharacterized protein</fullName>
    </submittedName>
</protein>
<dbReference type="EMBL" id="GBRH01283092">
    <property type="protein sequence ID" value="JAD14803.1"/>
    <property type="molecule type" value="Transcribed_RNA"/>
</dbReference>
<evidence type="ECO:0000313" key="1">
    <source>
        <dbReference type="EMBL" id="JAD14803.1"/>
    </source>
</evidence>
<name>A0A0A8XQ54_ARUDO</name>
<accession>A0A0A8XQ54</accession>
<dbReference type="AlphaFoldDB" id="A0A0A8XQ54"/>
<reference evidence="1" key="1">
    <citation type="submission" date="2014-09" db="EMBL/GenBank/DDBJ databases">
        <authorList>
            <person name="Magalhaes I.L.F."/>
            <person name="Oliveira U."/>
            <person name="Santos F.R."/>
            <person name="Vidigal T.H.D.A."/>
            <person name="Brescovit A.D."/>
            <person name="Santos A.J."/>
        </authorList>
    </citation>
    <scope>NUCLEOTIDE SEQUENCE</scope>
    <source>
        <tissue evidence="1">Shoot tissue taken approximately 20 cm above the soil surface</tissue>
    </source>
</reference>
<proteinExistence type="predicted"/>
<organism evidence="1">
    <name type="scientific">Arundo donax</name>
    <name type="common">Giant reed</name>
    <name type="synonym">Donax arundinaceus</name>
    <dbReference type="NCBI Taxonomy" id="35708"/>
    <lineage>
        <taxon>Eukaryota</taxon>
        <taxon>Viridiplantae</taxon>
        <taxon>Streptophyta</taxon>
        <taxon>Embryophyta</taxon>
        <taxon>Tracheophyta</taxon>
        <taxon>Spermatophyta</taxon>
        <taxon>Magnoliopsida</taxon>
        <taxon>Liliopsida</taxon>
        <taxon>Poales</taxon>
        <taxon>Poaceae</taxon>
        <taxon>PACMAD clade</taxon>
        <taxon>Arundinoideae</taxon>
        <taxon>Arundineae</taxon>
        <taxon>Arundo</taxon>
    </lineage>
</organism>
<sequence>MQNTCDELQTVWTRKEKKGYTILRQLAYNDVSILATSETILHSGFSISSSLLRKSESIRSRRCRPCQLCHQSKDIKQPQQA</sequence>